<proteinExistence type="predicted"/>
<dbReference type="EMBL" id="MPDP01000275">
    <property type="protein sequence ID" value="KAK1458767.1"/>
    <property type="molecule type" value="Genomic_DNA"/>
</dbReference>
<evidence type="ECO:0000256" key="1">
    <source>
        <dbReference type="SAM" id="MobiDB-lite"/>
    </source>
</evidence>
<keyword evidence="3" id="KW-1185">Reference proteome</keyword>
<feature type="region of interest" description="Disordered" evidence="1">
    <location>
        <begin position="57"/>
        <end position="81"/>
    </location>
</feature>
<sequence>MFSSGWGATGRYRRPFFQRSMACFPGIEKYPHSCAAKISIWPPRKLAGRRISYAGRKGKLSSGVERRNPQDPEAKGQSDEFHSDGEGHLLIRLQHPGSDRSSVNSRPAYQPPSFRASRGYDRISLIDKLGLQRAFCCNLGRRRLSFRWKLESPKYSVYKHAADEDRECSGLAGSQAVFVSVINGGDKLVVIISPDALHGSIGLSLRVFPQSRQLDTIPKKRSCSLVVVLILIFTIWRFNGRDQAFLDGARHSSNRKVVRVVASDNKISTQFRYSGSSALALSSGLTWPSEVRGVNSTQAHTADRVVKMGVPKLAIWFFECMSLLAMNNSSPSISSERCAEMQTYSRRGTLLLFVVLDGYVRVVLLFSLALSFFLACPYAGYLKACLVGMLLLPGRGSRTSNCRTDGVLALNSDFVQSDGSSDTGLTRTLSWKNPVQSIENSTGRPADNRRYLLVVCLSVSMRYDRGRDIKPSDTRLQTAGLGRSFGERRNNRAVISYSDPCRLCFWRKPLGACFCCCNSPLGYRRRVPRSFPSTVRRRIPTASPAFFSRHRQSIGLGRRRADGVDDAHRGLKLTGSLVSGRSGAGFGLVAKTKGNREDDILHEMMIRRGFGGMGEMEAEGTDDLSDVISARERNPFFFRSSGAATLWNFRRLDGSGIRYLAISLMTAAGTTTKNQRRRLSFDFTSDAKANLSTKAVAQSQTQTIYGKVSPRPTLVVDACFYISCLENNTLVFELFKILEGHFLSFPAGSLPVPHNPLAM</sequence>
<reference evidence="2" key="1">
    <citation type="submission" date="2016-11" db="EMBL/GenBank/DDBJ databases">
        <title>The genome sequence of Colletotrichum cuscutae.</title>
        <authorList>
            <person name="Baroncelli R."/>
        </authorList>
    </citation>
    <scope>NUCLEOTIDE SEQUENCE</scope>
    <source>
        <strain evidence="2">IMI 304802</strain>
    </source>
</reference>
<protein>
    <submittedName>
        <fullName evidence="2">Uncharacterized protein</fullName>
    </submittedName>
</protein>
<name>A0AAI9XT67_9PEZI</name>
<organism evidence="2 3">
    <name type="scientific">Colletotrichum cuscutae</name>
    <dbReference type="NCBI Taxonomy" id="1209917"/>
    <lineage>
        <taxon>Eukaryota</taxon>
        <taxon>Fungi</taxon>
        <taxon>Dikarya</taxon>
        <taxon>Ascomycota</taxon>
        <taxon>Pezizomycotina</taxon>
        <taxon>Sordariomycetes</taxon>
        <taxon>Hypocreomycetidae</taxon>
        <taxon>Glomerellales</taxon>
        <taxon>Glomerellaceae</taxon>
        <taxon>Colletotrichum</taxon>
        <taxon>Colletotrichum acutatum species complex</taxon>
    </lineage>
</organism>
<dbReference type="Proteomes" id="UP001239213">
    <property type="component" value="Unassembled WGS sequence"/>
</dbReference>
<comment type="caution">
    <text evidence="2">The sequence shown here is derived from an EMBL/GenBank/DDBJ whole genome shotgun (WGS) entry which is preliminary data.</text>
</comment>
<evidence type="ECO:0000313" key="2">
    <source>
        <dbReference type="EMBL" id="KAK1458767.1"/>
    </source>
</evidence>
<gene>
    <name evidence="2" type="ORF">CCUS01_09021</name>
</gene>
<accession>A0AAI9XT67</accession>
<feature type="compositionally biased region" description="Basic and acidic residues" evidence="1">
    <location>
        <begin position="64"/>
        <end position="81"/>
    </location>
</feature>
<evidence type="ECO:0000313" key="3">
    <source>
        <dbReference type="Proteomes" id="UP001239213"/>
    </source>
</evidence>
<dbReference type="AlphaFoldDB" id="A0AAI9XT67"/>